<keyword evidence="4" id="KW-1185">Reference proteome</keyword>
<dbReference type="SUPFAM" id="SSF50685">
    <property type="entry name" value="Barwin-like endoglucanases"/>
    <property type="match status" value="1"/>
</dbReference>
<evidence type="ECO:0000313" key="3">
    <source>
        <dbReference type="EMBL" id="KAG2217766.1"/>
    </source>
</evidence>
<dbReference type="InterPro" id="IPR051477">
    <property type="entry name" value="Expansin_CellWall"/>
</dbReference>
<gene>
    <name evidence="3" type="ORF">INT45_000386</name>
</gene>
<dbReference type="AlphaFoldDB" id="A0A8H7RV50"/>
<evidence type="ECO:0000256" key="1">
    <source>
        <dbReference type="ARBA" id="ARBA00022729"/>
    </source>
</evidence>
<dbReference type="PANTHER" id="PTHR31836:SF28">
    <property type="entry name" value="SRCR DOMAIN-CONTAINING PROTEIN-RELATED"/>
    <property type="match status" value="1"/>
</dbReference>
<evidence type="ECO:0000259" key="2">
    <source>
        <dbReference type="Pfam" id="PF03330"/>
    </source>
</evidence>
<feature type="domain" description="RlpA-like protein double-psi beta-barrel" evidence="2">
    <location>
        <begin position="45"/>
        <end position="130"/>
    </location>
</feature>
<reference evidence="3 4" key="1">
    <citation type="submission" date="2020-12" db="EMBL/GenBank/DDBJ databases">
        <title>Metabolic potential, ecology and presence of endohyphal bacteria is reflected in genomic diversity of Mucoromycotina.</title>
        <authorList>
            <person name="Muszewska A."/>
            <person name="Okrasinska A."/>
            <person name="Steczkiewicz K."/>
            <person name="Drgas O."/>
            <person name="Orlowska M."/>
            <person name="Perlinska-Lenart U."/>
            <person name="Aleksandrzak-Piekarczyk T."/>
            <person name="Szatraj K."/>
            <person name="Zielenkiewicz U."/>
            <person name="Pilsyk S."/>
            <person name="Malc E."/>
            <person name="Mieczkowski P."/>
            <person name="Kruszewska J.S."/>
            <person name="Biernat P."/>
            <person name="Pawlowska J."/>
        </authorList>
    </citation>
    <scope>NUCLEOTIDE SEQUENCE [LARGE SCALE GENOMIC DNA]</scope>
    <source>
        <strain evidence="3 4">CBS 142.35</strain>
    </source>
</reference>
<dbReference type="EMBL" id="JAEPRB010000274">
    <property type="protein sequence ID" value="KAG2217766.1"/>
    <property type="molecule type" value="Genomic_DNA"/>
</dbReference>
<organism evidence="3 4">
    <name type="scientific">Circinella minor</name>
    <dbReference type="NCBI Taxonomy" id="1195481"/>
    <lineage>
        <taxon>Eukaryota</taxon>
        <taxon>Fungi</taxon>
        <taxon>Fungi incertae sedis</taxon>
        <taxon>Mucoromycota</taxon>
        <taxon>Mucoromycotina</taxon>
        <taxon>Mucoromycetes</taxon>
        <taxon>Mucorales</taxon>
        <taxon>Lichtheimiaceae</taxon>
        <taxon>Circinella</taxon>
    </lineage>
</organism>
<dbReference type="Gene3D" id="2.40.40.10">
    <property type="entry name" value="RlpA-like domain"/>
    <property type="match status" value="1"/>
</dbReference>
<dbReference type="InterPro" id="IPR009009">
    <property type="entry name" value="RlpA-like_DPBB"/>
</dbReference>
<dbReference type="Proteomes" id="UP000646827">
    <property type="component" value="Unassembled WGS sequence"/>
</dbReference>
<protein>
    <recommendedName>
        <fullName evidence="2">RlpA-like protein double-psi beta-barrel domain-containing protein</fullName>
    </recommendedName>
</protein>
<dbReference type="InterPro" id="IPR036908">
    <property type="entry name" value="RlpA-like_sf"/>
</dbReference>
<dbReference type="OrthoDB" id="623670at2759"/>
<dbReference type="PANTHER" id="PTHR31836">
    <property type="match status" value="1"/>
</dbReference>
<dbReference type="CDD" id="cd22191">
    <property type="entry name" value="DPBB_RlpA_EXP_N-like"/>
    <property type="match status" value="1"/>
</dbReference>
<accession>A0A8H7RV50</accession>
<proteinExistence type="predicted"/>
<evidence type="ECO:0000313" key="4">
    <source>
        <dbReference type="Proteomes" id="UP000646827"/>
    </source>
</evidence>
<comment type="caution">
    <text evidence="3">The sequence shown here is derived from an EMBL/GenBank/DDBJ whole genome shotgun (WGS) entry which is preliminary data.</text>
</comment>
<sequence>MYFSSSSSKLGFYLITLFVMLALISSNYVKALPLHRRDGGSYSGDGTFYTVGLGSCGQTNSDTEMVAALSSSLMSSGDSCGKQLTATSDNGSVTVKAVDTCPSCAEGDIDFSPAAFEKLGSLDEGRISIQWSFN</sequence>
<name>A0A8H7RV50_9FUNG</name>
<keyword evidence="1" id="KW-0732">Signal</keyword>
<dbReference type="Pfam" id="PF03330">
    <property type="entry name" value="DPBB_1"/>
    <property type="match status" value="1"/>
</dbReference>